<evidence type="ECO:0000259" key="7">
    <source>
        <dbReference type="PROSITE" id="PS51464"/>
    </source>
</evidence>
<dbReference type="GO" id="GO:0016853">
    <property type="term" value="F:isomerase activity"/>
    <property type="evidence" value="ECO:0007669"/>
    <property type="project" value="UniProtKB-KW"/>
</dbReference>
<dbReference type="SUPFAM" id="SSF53697">
    <property type="entry name" value="SIS domain"/>
    <property type="match status" value="1"/>
</dbReference>
<keyword evidence="8" id="KW-0413">Isomerase</keyword>
<comment type="similarity">
    <text evidence="1 4">Belongs to the SIS family. GutQ/KpsF subfamily.</text>
</comment>
<dbReference type="InterPro" id="IPR000644">
    <property type="entry name" value="CBS_dom"/>
</dbReference>
<dbReference type="Proteomes" id="UP001455709">
    <property type="component" value="Unassembled WGS sequence"/>
</dbReference>
<dbReference type="InterPro" id="IPR050986">
    <property type="entry name" value="GutQ/KpsF_isomerases"/>
</dbReference>
<dbReference type="InterPro" id="IPR035474">
    <property type="entry name" value="SIS_Kpsf"/>
</dbReference>
<dbReference type="PANTHER" id="PTHR42745">
    <property type="match status" value="1"/>
</dbReference>
<dbReference type="EMBL" id="JBDOJC010000001">
    <property type="protein sequence ID" value="MEO2217559.1"/>
    <property type="molecule type" value="Genomic_DNA"/>
</dbReference>
<reference evidence="8 9" key="1">
    <citation type="submission" date="2024-05" db="EMBL/GenBank/DDBJ databases">
        <authorList>
            <person name="De Oliveira J.P."/>
            <person name="Noriler S.A."/>
            <person name="De Oliveira A.G."/>
            <person name="Sipoli D.S."/>
        </authorList>
    </citation>
    <scope>NUCLEOTIDE SEQUENCE [LARGE SCALE GENOMIC DNA]</scope>
    <source>
        <strain evidence="8 9">LABIM189</strain>
    </source>
</reference>
<evidence type="ECO:0000313" key="9">
    <source>
        <dbReference type="Proteomes" id="UP001455709"/>
    </source>
</evidence>
<proteinExistence type="inferred from homology"/>
<dbReference type="RefSeq" id="WP_347370712.1">
    <property type="nucleotide sequence ID" value="NZ_JBDOJC010000001.1"/>
</dbReference>
<dbReference type="Pfam" id="PF00571">
    <property type="entry name" value="CBS"/>
    <property type="match status" value="2"/>
</dbReference>
<dbReference type="PROSITE" id="PS51464">
    <property type="entry name" value="SIS"/>
    <property type="match status" value="1"/>
</dbReference>
<dbReference type="CDD" id="cd04604">
    <property type="entry name" value="CBS_pair_SIS_assoc"/>
    <property type="match status" value="1"/>
</dbReference>
<dbReference type="PROSITE" id="PS51371">
    <property type="entry name" value="CBS"/>
    <property type="match status" value="2"/>
</dbReference>
<evidence type="ECO:0000256" key="2">
    <source>
        <dbReference type="ARBA" id="ARBA00022737"/>
    </source>
</evidence>
<feature type="domain" description="CBS" evidence="6">
    <location>
        <begin position="204"/>
        <end position="261"/>
    </location>
</feature>
<dbReference type="InterPro" id="IPR004800">
    <property type="entry name" value="KdsD/KpsF-type"/>
</dbReference>
<keyword evidence="3 5" id="KW-0129">CBS domain</keyword>
<evidence type="ECO:0000313" key="8">
    <source>
        <dbReference type="EMBL" id="MEO2217559.1"/>
    </source>
</evidence>
<dbReference type="SUPFAM" id="SSF54631">
    <property type="entry name" value="CBS-domain pair"/>
    <property type="match status" value="1"/>
</dbReference>
<organism evidence="8 9">
    <name type="scientific">Chromobacterium vaccinii</name>
    <dbReference type="NCBI Taxonomy" id="1108595"/>
    <lineage>
        <taxon>Bacteria</taxon>
        <taxon>Pseudomonadati</taxon>
        <taxon>Pseudomonadota</taxon>
        <taxon>Betaproteobacteria</taxon>
        <taxon>Neisseriales</taxon>
        <taxon>Chromobacteriaceae</taxon>
        <taxon>Chromobacterium</taxon>
    </lineage>
</organism>
<evidence type="ECO:0000256" key="5">
    <source>
        <dbReference type="PROSITE-ProRule" id="PRU00703"/>
    </source>
</evidence>
<dbReference type="InterPro" id="IPR046342">
    <property type="entry name" value="CBS_dom_sf"/>
</dbReference>
<dbReference type="SMART" id="SM00116">
    <property type="entry name" value="CBS"/>
    <property type="match status" value="2"/>
</dbReference>
<dbReference type="Gene3D" id="3.40.50.10490">
    <property type="entry name" value="Glucose-6-phosphate isomerase like protein, domain 1"/>
    <property type="match status" value="1"/>
</dbReference>
<dbReference type="PIRSF" id="PIRSF004692">
    <property type="entry name" value="KdsD_KpsF"/>
    <property type="match status" value="1"/>
</dbReference>
<dbReference type="PANTHER" id="PTHR42745:SF1">
    <property type="entry name" value="ARABINOSE 5-PHOSPHATE ISOMERASE KDSD"/>
    <property type="match status" value="1"/>
</dbReference>
<dbReference type="CDD" id="cd05014">
    <property type="entry name" value="SIS_Kpsf"/>
    <property type="match status" value="1"/>
</dbReference>
<name>A0ABV0FBU5_9NEIS</name>
<accession>A0ABV0FBU5</accession>
<gene>
    <name evidence="8" type="ORF">ABGV49_10880</name>
</gene>
<dbReference type="NCBIfam" id="TIGR00393">
    <property type="entry name" value="kpsF"/>
    <property type="match status" value="1"/>
</dbReference>
<dbReference type="InterPro" id="IPR001347">
    <property type="entry name" value="SIS_dom"/>
</dbReference>
<evidence type="ECO:0000256" key="3">
    <source>
        <dbReference type="ARBA" id="ARBA00023122"/>
    </source>
</evidence>
<feature type="domain" description="SIS" evidence="7">
    <location>
        <begin position="35"/>
        <end position="178"/>
    </location>
</feature>
<dbReference type="Pfam" id="PF01380">
    <property type="entry name" value="SIS"/>
    <property type="match status" value="1"/>
</dbReference>
<sequence>MNKNHTISIAQRVIRDQIDALERMSSLLGDSFLHAIEIIEGTNGRVVVVGMGKSGIIGRKIAATMASTGTTAFFVHPGEAFHGDLGMIKPIDILLMISNSGETEELIRLLPFLQYQKNKIISLTGNINSTLARNSHVILNISVEKEACQNNLAPTCSTTATLVMGDALSITLSSRRGFESEDFARFHPGGRLGRSLLTLVKDIMHTGSLPKCKIDTPFHEVVNTITYGRLGLCIVIDNNEPIGIITDGDIRRSFLKNSNPLQLIASEVMSNNPKTINENYRICEAEKIMLKNGINALIAVNQDGKLSGIIQLKDSII</sequence>
<evidence type="ECO:0000259" key="6">
    <source>
        <dbReference type="PROSITE" id="PS51371"/>
    </source>
</evidence>
<dbReference type="Gene3D" id="3.10.580.10">
    <property type="entry name" value="CBS-domain"/>
    <property type="match status" value="1"/>
</dbReference>
<keyword evidence="9" id="KW-1185">Reference proteome</keyword>
<evidence type="ECO:0000256" key="1">
    <source>
        <dbReference type="ARBA" id="ARBA00008165"/>
    </source>
</evidence>
<keyword evidence="2" id="KW-0677">Repeat</keyword>
<comment type="caution">
    <text evidence="8">The sequence shown here is derived from an EMBL/GenBank/DDBJ whole genome shotgun (WGS) entry which is preliminary data.</text>
</comment>
<protein>
    <submittedName>
        <fullName evidence="8">KpsF/GutQ family sugar-phosphate isomerase</fullName>
    </submittedName>
</protein>
<dbReference type="InterPro" id="IPR046348">
    <property type="entry name" value="SIS_dom_sf"/>
</dbReference>
<evidence type="ECO:0000256" key="4">
    <source>
        <dbReference type="PIRNR" id="PIRNR004692"/>
    </source>
</evidence>
<feature type="domain" description="CBS" evidence="6">
    <location>
        <begin position="269"/>
        <end position="317"/>
    </location>
</feature>